<reference evidence="4" key="1">
    <citation type="submission" date="2013-03" db="EMBL/GenBank/DDBJ databases">
        <title>The Genome Sequence of Anopheles minimus MINIMUS1.</title>
        <authorList>
            <consortium name="The Broad Institute Genomics Platform"/>
            <person name="Neafsey D.E."/>
            <person name="Walton C."/>
            <person name="Walker B."/>
            <person name="Young S.K."/>
            <person name="Zeng Q."/>
            <person name="Gargeya S."/>
            <person name="Fitzgerald M."/>
            <person name="Haas B."/>
            <person name="Abouelleil A."/>
            <person name="Allen A.W."/>
            <person name="Alvarado L."/>
            <person name="Arachchi H.M."/>
            <person name="Berlin A.M."/>
            <person name="Chapman S.B."/>
            <person name="Gainer-Dewar J."/>
            <person name="Goldberg J."/>
            <person name="Griggs A."/>
            <person name="Gujja S."/>
            <person name="Hansen M."/>
            <person name="Howarth C."/>
            <person name="Imamovic A."/>
            <person name="Ireland A."/>
            <person name="Larimer J."/>
            <person name="McCowan C."/>
            <person name="Murphy C."/>
            <person name="Pearson M."/>
            <person name="Poon T.W."/>
            <person name="Priest M."/>
            <person name="Roberts A."/>
            <person name="Saif S."/>
            <person name="Shea T."/>
            <person name="Sisk P."/>
            <person name="Sykes S."/>
            <person name="Wortman J."/>
            <person name="Nusbaum C."/>
            <person name="Birren B."/>
        </authorList>
    </citation>
    <scope>NUCLEOTIDE SEQUENCE [LARGE SCALE GENOMIC DNA]</scope>
    <source>
        <strain evidence="4">MINIMUS1</strain>
    </source>
</reference>
<dbReference type="CDD" id="cd00326">
    <property type="entry name" value="alpha_CA"/>
    <property type="match status" value="1"/>
</dbReference>
<proteinExistence type="inferred from homology"/>
<dbReference type="Pfam" id="PF00194">
    <property type="entry name" value="Carb_anhydrase"/>
    <property type="match status" value="1"/>
</dbReference>
<dbReference type="PANTHER" id="PTHR18952:SF114">
    <property type="entry name" value="CARBONIC ANHYDRASE 3, ISOFORM A"/>
    <property type="match status" value="1"/>
</dbReference>
<reference evidence="3" key="2">
    <citation type="submission" date="2020-05" db="UniProtKB">
        <authorList>
            <consortium name="EnsemblMetazoa"/>
        </authorList>
    </citation>
    <scope>IDENTIFICATION</scope>
    <source>
        <strain evidence="3">MINIMUS1</strain>
    </source>
</reference>
<dbReference type="GO" id="GO:0008270">
    <property type="term" value="F:zinc ion binding"/>
    <property type="evidence" value="ECO:0007669"/>
    <property type="project" value="InterPro"/>
</dbReference>
<dbReference type="SMART" id="SM01057">
    <property type="entry name" value="Carb_anhydrase"/>
    <property type="match status" value="1"/>
</dbReference>
<dbReference type="PROSITE" id="PS51144">
    <property type="entry name" value="ALPHA_CA_2"/>
    <property type="match status" value="1"/>
</dbReference>
<dbReference type="Proteomes" id="UP000075920">
    <property type="component" value="Unassembled WGS sequence"/>
</dbReference>
<dbReference type="AlphaFoldDB" id="A0A182W5T0"/>
<dbReference type="STRING" id="112268.A0A182W5T0"/>
<dbReference type="VEuPathDB" id="VectorBase:AMIN005696"/>
<comment type="similarity">
    <text evidence="1">Belongs to the alpha-carbonic anhydrase family.</text>
</comment>
<dbReference type="Gene3D" id="3.10.200.10">
    <property type="entry name" value="Alpha carbonic anhydrase"/>
    <property type="match status" value="1"/>
</dbReference>
<dbReference type="InterPro" id="IPR001148">
    <property type="entry name" value="CA_dom"/>
</dbReference>
<dbReference type="InterPro" id="IPR036398">
    <property type="entry name" value="CA_dom_sf"/>
</dbReference>
<dbReference type="SUPFAM" id="SSF51069">
    <property type="entry name" value="Carbonic anhydrase"/>
    <property type="match status" value="1"/>
</dbReference>
<sequence length="255" mass="28456">MQRSVSRAVQSPVCLMQSQAQIVDDAAPLSFVGHWDDRGIATLTNSGQSAVLKLSNRSYQPFVVGGPLTGVYVFEQLHFHWGPDDTVGCEHLIDGRAHSMEAHLVHYNTRYASYDEALDKDDGLAVAAFLLDAQHNGVDWMPLQPLVHALGRIQHPGTTTSVPSDCLRWLTGLVLDRHYYTYRGSLTTSPYQESVTWLVYSAPVLISSHQSDTFRRLLSSSLAPIASNFRPVQTPFNVFRLVFVRDSVRMVQSKL</sequence>
<accession>A0A182W5T0</accession>
<keyword evidence="4" id="KW-1185">Reference proteome</keyword>
<evidence type="ECO:0000259" key="2">
    <source>
        <dbReference type="PROSITE" id="PS51144"/>
    </source>
</evidence>
<dbReference type="GO" id="GO:0005737">
    <property type="term" value="C:cytoplasm"/>
    <property type="evidence" value="ECO:0007669"/>
    <property type="project" value="TreeGrafter"/>
</dbReference>
<dbReference type="PANTHER" id="PTHR18952">
    <property type="entry name" value="CARBONIC ANHYDRASE"/>
    <property type="match status" value="1"/>
</dbReference>
<evidence type="ECO:0000313" key="4">
    <source>
        <dbReference type="Proteomes" id="UP000075920"/>
    </source>
</evidence>
<evidence type="ECO:0000313" key="3">
    <source>
        <dbReference type="EnsemblMetazoa" id="AMIN005696-PA"/>
    </source>
</evidence>
<dbReference type="EnsemblMetazoa" id="AMIN005696-RA">
    <property type="protein sequence ID" value="AMIN005696-PA"/>
    <property type="gene ID" value="AMIN005696"/>
</dbReference>
<protein>
    <recommendedName>
        <fullName evidence="2">Alpha-carbonic anhydrase domain-containing protein</fullName>
    </recommendedName>
</protein>
<dbReference type="InterPro" id="IPR023561">
    <property type="entry name" value="Carbonic_anhydrase_a-class"/>
</dbReference>
<name>A0A182W5T0_9DIPT</name>
<organism evidence="3 4">
    <name type="scientific">Anopheles minimus</name>
    <dbReference type="NCBI Taxonomy" id="112268"/>
    <lineage>
        <taxon>Eukaryota</taxon>
        <taxon>Metazoa</taxon>
        <taxon>Ecdysozoa</taxon>
        <taxon>Arthropoda</taxon>
        <taxon>Hexapoda</taxon>
        <taxon>Insecta</taxon>
        <taxon>Pterygota</taxon>
        <taxon>Neoptera</taxon>
        <taxon>Endopterygota</taxon>
        <taxon>Diptera</taxon>
        <taxon>Nematocera</taxon>
        <taxon>Culicoidea</taxon>
        <taxon>Culicidae</taxon>
        <taxon>Anophelinae</taxon>
        <taxon>Anopheles</taxon>
    </lineage>
</organism>
<dbReference type="GO" id="GO:0004089">
    <property type="term" value="F:carbonate dehydratase activity"/>
    <property type="evidence" value="ECO:0007669"/>
    <property type="project" value="InterPro"/>
</dbReference>
<feature type="domain" description="Alpha-carbonic anhydrase" evidence="2">
    <location>
        <begin position="1"/>
        <end position="245"/>
    </location>
</feature>
<evidence type="ECO:0000256" key="1">
    <source>
        <dbReference type="ARBA" id="ARBA00010718"/>
    </source>
</evidence>